<dbReference type="AlphaFoldDB" id="A0AA40G7N9"/>
<evidence type="ECO:0000313" key="2">
    <source>
        <dbReference type="EMBL" id="KAK1132588.1"/>
    </source>
</evidence>
<feature type="compositionally biased region" description="Basic and acidic residues" evidence="1">
    <location>
        <begin position="36"/>
        <end position="51"/>
    </location>
</feature>
<reference evidence="2" key="1">
    <citation type="submission" date="2021-10" db="EMBL/GenBank/DDBJ databases">
        <title>Melipona bicolor Genome sequencing and assembly.</title>
        <authorList>
            <person name="Araujo N.S."/>
            <person name="Arias M.C."/>
        </authorList>
    </citation>
    <scope>NUCLEOTIDE SEQUENCE</scope>
    <source>
        <strain evidence="2">USP_2M_L1-L4_2017</strain>
        <tissue evidence="2">Whole body</tissue>
    </source>
</reference>
<dbReference type="EMBL" id="JAHYIQ010000004">
    <property type="protein sequence ID" value="KAK1132588.1"/>
    <property type="molecule type" value="Genomic_DNA"/>
</dbReference>
<gene>
    <name evidence="2" type="ORF">K0M31_013973</name>
</gene>
<evidence type="ECO:0000256" key="1">
    <source>
        <dbReference type="SAM" id="MobiDB-lite"/>
    </source>
</evidence>
<dbReference type="Proteomes" id="UP001177670">
    <property type="component" value="Unassembled WGS sequence"/>
</dbReference>
<comment type="caution">
    <text evidence="2">The sequence shown here is derived from an EMBL/GenBank/DDBJ whole genome shotgun (WGS) entry which is preliminary data.</text>
</comment>
<proteinExistence type="predicted"/>
<sequence>MHSRTTEQVIEPRFTTGTTGVSRVKGDLSNNRSWRTKGEPSGRGKKGADIA</sequence>
<name>A0AA40G7N9_9HYME</name>
<keyword evidence="3" id="KW-1185">Reference proteome</keyword>
<evidence type="ECO:0000313" key="3">
    <source>
        <dbReference type="Proteomes" id="UP001177670"/>
    </source>
</evidence>
<feature type="region of interest" description="Disordered" evidence="1">
    <location>
        <begin position="1"/>
        <end position="51"/>
    </location>
</feature>
<organism evidence="2 3">
    <name type="scientific">Melipona bicolor</name>
    <dbReference type="NCBI Taxonomy" id="60889"/>
    <lineage>
        <taxon>Eukaryota</taxon>
        <taxon>Metazoa</taxon>
        <taxon>Ecdysozoa</taxon>
        <taxon>Arthropoda</taxon>
        <taxon>Hexapoda</taxon>
        <taxon>Insecta</taxon>
        <taxon>Pterygota</taxon>
        <taxon>Neoptera</taxon>
        <taxon>Endopterygota</taxon>
        <taxon>Hymenoptera</taxon>
        <taxon>Apocrita</taxon>
        <taxon>Aculeata</taxon>
        <taxon>Apoidea</taxon>
        <taxon>Anthophila</taxon>
        <taxon>Apidae</taxon>
        <taxon>Melipona</taxon>
    </lineage>
</organism>
<protein>
    <submittedName>
        <fullName evidence="2">Uncharacterized protein</fullName>
    </submittedName>
</protein>
<feature type="non-terminal residue" evidence="2">
    <location>
        <position position="51"/>
    </location>
</feature>
<accession>A0AA40G7N9</accession>